<keyword evidence="1 3" id="KW-0732">Signal</keyword>
<dbReference type="InterPro" id="IPR036412">
    <property type="entry name" value="HAD-like_sf"/>
</dbReference>
<evidence type="ECO:0000313" key="5">
    <source>
        <dbReference type="Proteomes" id="UP000825051"/>
    </source>
</evidence>
<dbReference type="Pfam" id="PF03767">
    <property type="entry name" value="Acid_phosphat_B"/>
    <property type="match status" value="1"/>
</dbReference>
<dbReference type="PANTHER" id="PTHR31284:SF10">
    <property type="entry name" value="ACID PHOSPHATASE-LIKE PROTEIN"/>
    <property type="match status" value="1"/>
</dbReference>
<evidence type="ECO:0000256" key="1">
    <source>
        <dbReference type="ARBA" id="ARBA00022729"/>
    </source>
</evidence>
<dbReference type="InterPro" id="IPR023214">
    <property type="entry name" value="HAD_sf"/>
</dbReference>
<dbReference type="AlphaFoldDB" id="A0A8F9TV36"/>
<gene>
    <name evidence="4" type="ORF">K0B96_03335</name>
</gene>
<dbReference type="SUPFAM" id="SSF56784">
    <property type="entry name" value="HAD-like"/>
    <property type="match status" value="1"/>
</dbReference>
<feature type="chain" id="PRO_5034087879" evidence="3">
    <location>
        <begin position="21"/>
        <end position="220"/>
    </location>
</feature>
<keyword evidence="5" id="KW-1185">Reference proteome</keyword>
<evidence type="ECO:0000256" key="2">
    <source>
        <dbReference type="ARBA" id="ARBA00023180"/>
    </source>
</evidence>
<dbReference type="PROSITE" id="PS51257">
    <property type="entry name" value="PROKAR_LIPOPROTEIN"/>
    <property type="match status" value="1"/>
</dbReference>
<dbReference type="RefSeq" id="WP_220163846.1">
    <property type="nucleotide sequence ID" value="NZ_CP080507.1"/>
</dbReference>
<protein>
    <submittedName>
        <fullName evidence="4">HAD family acid phosphatase</fullName>
    </submittedName>
</protein>
<sequence>MIRRLSLTLAGALAVFLAGCATPTTEPLNLTTAKKAVVGYVESGQYERQVQAVATEAVRTVEARVARRRAGEKLAVVFDIDETIISNLPHMRAMDFGYVPKLWDAWVDRGEGPAIAPVVEVYRTARRLGVEVFFLTGRHESDRPGTLKNLAAIGCGDFRELILKPPGTSQTTGEFKTATRRRIMESGYAIIANIGDQVSDLEGGFAERTFKLPGPFYIVQ</sequence>
<evidence type="ECO:0000256" key="3">
    <source>
        <dbReference type="SAM" id="SignalP"/>
    </source>
</evidence>
<dbReference type="Gene3D" id="3.40.50.1000">
    <property type="entry name" value="HAD superfamily/HAD-like"/>
    <property type="match status" value="1"/>
</dbReference>
<accession>A0A8F9TV36</accession>
<proteinExistence type="predicted"/>
<reference evidence="4" key="1">
    <citation type="submission" date="2021-08" db="EMBL/GenBank/DDBJ databases">
        <title>Genome of a novel bacterium of the phylum Verrucomicrobia, Oleiharenicola sp. KSB-15.</title>
        <authorList>
            <person name="Chung J.-H."/>
            <person name="Ahn J.-H."/>
            <person name="Yoon Y."/>
            <person name="Kim D.-Y."/>
            <person name="An S.-H."/>
            <person name="Park I."/>
            <person name="Yeon J."/>
        </authorList>
    </citation>
    <scope>NUCLEOTIDE SEQUENCE</scope>
    <source>
        <strain evidence="4">KSB-15</strain>
    </source>
</reference>
<dbReference type="InterPro" id="IPR005519">
    <property type="entry name" value="Acid_phosphat_B-like"/>
</dbReference>
<evidence type="ECO:0000313" key="4">
    <source>
        <dbReference type="EMBL" id="QYM79666.1"/>
    </source>
</evidence>
<dbReference type="EMBL" id="CP080507">
    <property type="protein sequence ID" value="QYM79666.1"/>
    <property type="molecule type" value="Genomic_DNA"/>
</dbReference>
<dbReference type="PIRSF" id="PIRSF002674">
    <property type="entry name" value="VSP"/>
    <property type="match status" value="1"/>
</dbReference>
<dbReference type="PANTHER" id="PTHR31284">
    <property type="entry name" value="ACID PHOSPHATASE-LIKE PROTEIN"/>
    <property type="match status" value="1"/>
</dbReference>
<keyword evidence="2" id="KW-0325">Glycoprotein</keyword>
<dbReference type="KEGG" id="ole:K0B96_03335"/>
<name>A0A8F9TV36_9BACT</name>
<organism evidence="4 5">
    <name type="scientific">Horticoccus luteus</name>
    <dbReference type="NCBI Taxonomy" id="2862869"/>
    <lineage>
        <taxon>Bacteria</taxon>
        <taxon>Pseudomonadati</taxon>
        <taxon>Verrucomicrobiota</taxon>
        <taxon>Opitutia</taxon>
        <taxon>Opitutales</taxon>
        <taxon>Opitutaceae</taxon>
        <taxon>Horticoccus</taxon>
    </lineage>
</organism>
<feature type="signal peptide" evidence="3">
    <location>
        <begin position="1"/>
        <end position="20"/>
    </location>
</feature>
<dbReference type="Proteomes" id="UP000825051">
    <property type="component" value="Chromosome"/>
</dbReference>
<dbReference type="InterPro" id="IPR014403">
    <property type="entry name" value="APS1/VSP"/>
</dbReference>